<organism evidence="1 2">
    <name type="scientific">Roseivirga seohaensis subsp. aquiponti</name>
    <dbReference type="NCBI Taxonomy" id="1566026"/>
    <lineage>
        <taxon>Bacteria</taxon>
        <taxon>Pseudomonadati</taxon>
        <taxon>Bacteroidota</taxon>
        <taxon>Cytophagia</taxon>
        <taxon>Cytophagales</taxon>
        <taxon>Roseivirgaceae</taxon>
        <taxon>Roseivirga</taxon>
    </lineage>
</organism>
<dbReference type="Gene3D" id="2.20.110.10">
    <property type="entry name" value="Histone H3 K4-specific methyltransferase SET7/9 N-terminal domain"/>
    <property type="match status" value="1"/>
</dbReference>
<dbReference type="SUPFAM" id="SSF82185">
    <property type="entry name" value="Histone H3 K4-specific methyltransferase SET7/9 N-terminal domain"/>
    <property type="match status" value="1"/>
</dbReference>
<dbReference type="Pfam" id="PF07661">
    <property type="entry name" value="MORN_2"/>
    <property type="match status" value="2"/>
</dbReference>
<sequence length="185" mass="21563">MKIATFVLTFLISFTSFNNEKLADSVRINEIEYKDGVYFFKDKIFNGDIVDYYENETLKFRYAVLDGRLNGVAKEFFPDGEVKSERSYYMSKLYGNFTEYFPNGQIRAKFDVKLNAYGQGEIVENITIGELKKGKHKTKKFDKGIIYFTGASNEILETSENIFILNQTQYKIMDEDKKNTLIEIK</sequence>
<reference evidence="2" key="1">
    <citation type="submission" date="2014-11" db="EMBL/GenBank/DDBJ databases">
        <title>Genome sequencing of Roseivirga sp. D-25.</title>
        <authorList>
            <person name="Selvaratnam C."/>
            <person name="Thevarajoo S."/>
            <person name="Goh K.M."/>
            <person name="Eee R."/>
            <person name="Chan K.-G."/>
            <person name="Chong C.S."/>
        </authorList>
    </citation>
    <scope>NUCLEOTIDE SEQUENCE [LARGE SCALE GENOMIC DNA]</scope>
    <source>
        <strain evidence="2">D-25</strain>
    </source>
</reference>
<dbReference type="InterPro" id="IPR011652">
    <property type="entry name" value="MORN_2"/>
</dbReference>
<comment type="caution">
    <text evidence="1">The sequence shown here is derived from an EMBL/GenBank/DDBJ whole genome shotgun (WGS) entry which is preliminary data.</text>
</comment>
<proteinExistence type="predicted"/>
<dbReference type="PATRIC" id="fig|1566026.4.peg.1227"/>
<accession>A0A0L8AI53</accession>
<dbReference type="RefSeq" id="WP_053224480.1">
    <property type="nucleotide sequence ID" value="NZ_JSVA01000017.1"/>
</dbReference>
<dbReference type="EMBL" id="JSVA01000017">
    <property type="protein sequence ID" value="KOF01961.1"/>
    <property type="molecule type" value="Genomic_DNA"/>
</dbReference>
<protein>
    <recommendedName>
        <fullName evidence="3">MORN repeat protein</fullName>
    </recommendedName>
</protein>
<evidence type="ECO:0008006" key="3">
    <source>
        <dbReference type="Google" id="ProtNLM"/>
    </source>
</evidence>
<dbReference type="OrthoDB" id="980558at2"/>
<keyword evidence="2" id="KW-1185">Reference proteome</keyword>
<gene>
    <name evidence="1" type="ORF">OB69_14580</name>
</gene>
<dbReference type="Proteomes" id="UP000036908">
    <property type="component" value="Unassembled WGS sequence"/>
</dbReference>
<name>A0A0L8AI53_9BACT</name>
<dbReference type="AlphaFoldDB" id="A0A0L8AI53"/>
<evidence type="ECO:0000313" key="1">
    <source>
        <dbReference type="EMBL" id="KOF01961.1"/>
    </source>
</evidence>
<evidence type="ECO:0000313" key="2">
    <source>
        <dbReference type="Proteomes" id="UP000036908"/>
    </source>
</evidence>